<organism evidence="2 3">
    <name type="scientific">Flagellimonas spongiicola</name>
    <dbReference type="NCBI Taxonomy" id="2942208"/>
    <lineage>
        <taxon>Bacteria</taxon>
        <taxon>Pseudomonadati</taxon>
        <taxon>Bacteroidota</taxon>
        <taxon>Flavobacteriia</taxon>
        <taxon>Flavobacteriales</taxon>
        <taxon>Flavobacteriaceae</taxon>
        <taxon>Flagellimonas</taxon>
    </lineage>
</organism>
<comment type="caution">
    <text evidence="2">The sequence shown here is derived from an EMBL/GenBank/DDBJ whole genome shotgun (WGS) entry which is preliminary data.</text>
</comment>
<dbReference type="InterPro" id="IPR032710">
    <property type="entry name" value="NTF2-like_dom_sf"/>
</dbReference>
<evidence type="ECO:0000313" key="3">
    <source>
        <dbReference type="Proteomes" id="UP001203607"/>
    </source>
</evidence>
<dbReference type="SUPFAM" id="SSF54427">
    <property type="entry name" value="NTF2-like"/>
    <property type="match status" value="1"/>
</dbReference>
<protein>
    <recommendedName>
        <fullName evidence="4">Nuclear transport factor 2 family protein</fullName>
    </recommendedName>
</protein>
<evidence type="ECO:0000256" key="1">
    <source>
        <dbReference type="SAM" id="SignalP"/>
    </source>
</evidence>
<sequence>MKTNRNSFLLVVFLLLSTGMVFGQSTQANTYPIVQDVQTLDGILKAYYDVISGPANSPRDWERDNSLHHPDALISITGKNREGKIYILTQSLEDYHKGFGTPKAGFWEYEVSRKVEQFGNITHVWSTYETKTEKDGPVVARGINSIQLYFDGDRWWILSWMFDSERPDNPIPAKYQ</sequence>
<dbReference type="Gene3D" id="3.10.450.50">
    <property type="match status" value="1"/>
</dbReference>
<gene>
    <name evidence="2" type="ORF">M3P19_12140</name>
</gene>
<dbReference type="RefSeq" id="WP_249657949.1">
    <property type="nucleotide sequence ID" value="NZ_JAMFMA010000003.1"/>
</dbReference>
<accession>A0ABT0PVM5</accession>
<evidence type="ECO:0008006" key="4">
    <source>
        <dbReference type="Google" id="ProtNLM"/>
    </source>
</evidence>
<feature type="chain" id="PRO_5046505962" description="Nuclear transport factor 2 family protein" evidence="1">
    <location>
        <begin position="24"/>
        <end position="176"/>
    </location>
</feature>
<keyword evidence="1" id="KW-0732">Signal</keyword>
<feature type="signal peptide" evidence="1">
    <location>
        <begin position="1"/>
        <end position="23"/>
    </location>
</feature>
<name>A0ABT0PVM5_9FLAO</name>
<keyword evidence="3" id="KW-1185">Reference proteome</keyword>
<proteinExistence type="predicted"/>
<dbReference type="Proteomes" id="UP001203607">
    <property type="component" value="Unassembled WGS sequence"/>
</dbReference>
<evidence type="ECO:0000313" key="2">
    <source>
        <dbReference type="EMBL" id="MCL6274762.1"/>
    </source>
</evidence>
<dbReference type="EMBL" id="JAMFMA010000003">
    <property type="protein sequence ID" value="MCL6274762.1"/>
    <property type="molecule type" value="Genomic_DNA"/>
</dbReference>
<reference evidence="2 3" key="1">
    <citation type="submission" date="2022-05" db="EMBL/GenBank/DDBJ databases">
        <authorList>
            <person name="Park J.-S."/>
        </authorList>
    </citation>
    <scope>NUCLEOTIDE SEQUENCE [LARGE SCALE GENOMIC DNA]</scope>
    <source>
        <strain evidence="2 3">2012CJ35-5</strain>
    </source>
</reference>